<dbReference type="Pfam" id="PF00271">
    <property type="entry name" value="Helicase_C"/>
    <property type="match status" value="1"/>
</dbReference>
<organism evidence="6 7">
    <name type="scientific">Methylobacterium indicum</name>
    <dbReference type="NCBI Taxonomy" id="1775910"/>
    <lineage>
        <taxon>Bacteria</taxon>
        <taxon>Pseudomonadati</taxon>
        <taxon>Pseudomonadota</taxon>
        <taxon>Alphaproteobacteria</taxon>
        <taxon>Hyphomicrobiales</taxon>
        <taxon>Methylobacteriaceae</taxon>
        <taxon>Methylobacterium</taxon>
    </lineage>
</organism>
<dbReference type="Proteomes" id="UP000663508">
    <property type="component" value="Chromosome"/>
</dbReference>
<protein>
    <submittedName>
        <fullName evidence="6">DEAD/DEAH box helicase</fullName>
    </submittedName>
</protein>
<dbReference type="GO" id="GO:0036297">
    <property type="term" value="P:interstrand cross-link repair"/>
    <property type="evidence" value="ECO:0007669"/>
    <property type="project" value="TreeGrafter"/>
</dbReference>
<dbReference type="GO" id="GO:0005524">
    <property type="term" value="F:ATP binding"/>
    <property type="evidence" value="ECO:0007669"/>
    <property type="project" value="UniProtKB-KW"/>
</dbReference>
<evidence type="ECO:0000256" key="3">
    <source>
        <dbReference type="SAM" id="MobiDB-lite"/>
    </source>
</evidence>
<keyword evidence="6" id="KW-0347">Helicase</keyword>
<keyword evidence="2" id="KW-0067">ATP-binding</keyword>
<proteinExistence type="predicted"/>
<dbReference type="Gene3D" id="3.40.50.300">
    <property type="entry name" value="P-loop containing nucleotide triphosphate hydrolases"/>
    <property type="match status" value="3"/>
</dbReference>
<dbReference type="PROSITE" id="PS51192">
    <property type="entry name" value="HELICASE_ATP_BIND_1"/>
    <property type="match status" value="1"/>
</dbReference>
<evidence type="ECO:0000313" key="6">
    <source>
        <dbReference type="EMBL" id="BCM81589.1"/>
    </source>
</evidence>
<reference evidence="6" key="1">
    <citation type="submission" date="2020-11" db="EMBL/GenBank/DDBJ databases">
        <title>Complete genome sequence of a novel pathogenic Methylobacterium strain isolated from rice in Vietnam.</title>
        <authorList>
            <person name="Lai K."/>
            <person name="Okazaki S."/>
            <person name="Higashi K."/>
            <person name="Mori H."/>
            <person name="Toyoda A."/>
            <person name="Kurokawa K."/>
        </authorList>
    </citation>
    <scope>NUCLEOTIDE SEQUENCE</scope>
    <source>
        <strain evidence="6">VL1</strain>
    </source>
</reference>
<evidence type="ECO:0000259" key="4">
    <source>
        <dbReference type="PROSITE" id="PS51192"/>
    </source>
</evidence>
<feature type="domain" description="Helicase C-terminal" evidence="5">
    <location>
        <begin position="941"/>
        <end position="1164"/>
    </location>
</feature>
<dbReference type="InterPro" id="IPR001650">
    <property type="entry name" value="Helicase_C-like"/>
</dbReference>
<dbReference type="SUPFAM" id="SSF52540">
    <property type="entry name" value="P-loop containing nucleoside triphosphate hydrolases"/>
    <property type="match status" value="2"/>
</dbReference>
<accession>A0A8H8WNT8</accession>
<dbReference type="InterPro" id="IPR011545">
    <property type="entry name" value="DEAD/DEAH_box_helicase_dom"/>
</dbReference>
<evidence type="ECO:0000313" key="7">
    <source>
        <dbReference type="Proteomes" id="UP000663508"/>
    </source>
</evidence>
<feature type="region of interest" description="Disordered" evidence="3">
    <location>
        <begin position="202"/>
        <end position="226"/>
    </location>
</feature>
<dbReference type="PANTHER" id="PTHR47957:SF3">
    <property type="entry name" value="ATP-DEPENDENT HELICASE HRQ1"/>
    <property type="match status" value="1"/>
</dbReference>
<feature type="domain" description="Helicase ATP-binding" evidence="4">
    <location>
        <begin position="73"/>
        <end position="378"/>
    </location>
</feature>
<name>A0A8H8WNT8_9HYPH</name>
<keyword evidence="1" id="KW-0547">Nucleotide-binding</keyword>
<evidence type="ECO:0000259" key="5">
    <source>
        <dbReference type="PROSITE" id="PS51194"/>
    </source>
</evidence>
<dbReference type="Pfam" id="PF00270">
    <property type="entry name" value="DEAD"/>
    <property type="match status" value="1"/>
</dbReference>
<dbReference type="InterPro" id="IPR018973">
    <property type="entry name" value="MZB"/>
</dbReference>
<evidence type="ECO:0000256" key="1">
    <source>
        <dbReference type="ARBA" id="ARBA00022741"/>
    </source>
</evidence>
<feature type="compositionally biased region" description="Basic and acidic residues" evidence="3">
    <location>
        <begin position="213"/>
        <end position="226"/>
    </location>
</feature>
<sequence>MVDQRRRLLGEVGNIYQVPFLESTPRYVPGGRYEDMQGVPAAAKEAYCRLADASEGEPLVFNPPYSHQATAIRETLGNGRNLMVMTGTGSGKTESFLLPILGKLAIEARDRPKSFRRYDAVRAIVLYPMNALVNDQLGRLRLMFGDTRTVRMFEGWAGRPARFARYTSRTPYAGVRSSAKDGKRLATIGTFFGAIEDAANALPGAEGPTSEEENARASHLHAELSKRGKWPSKESVSAWFGKPGTHWPGKNKQSKRGVLRPHDAELITRHEVQENPPDLLITNYSMLEYMMLRPIERPIFDKTKEWLQDNPEEKLLIVMDEAHLYRGAQGAEVGLLLRRLRERLGIGPDRLQVICSTASFDDTKNADRFGAALTGVPRESFVPVTGTLNHRKPADTGNEADVAALEGVVLDDFYSADPDLQRQTTASFLKYRGQTSEGDLEPNLHAALKEFAPFNMLVNETMKVARPLGALGSLIFPGVDSLRADTAITSLLALGSRAKLAPDQPSLLPCRIHTFFRGLAGLWVCMDPQCSELPSEERGGPAGRMYAQPHERCDCGATVLEYFTCRNCGTSYARGYATRPDRPTDTWSAPGAPIQNDEGGAEVLKPFDLMLEVPPDPDAHRIAVYDLMNGKIDPEIPGNRVRQVYLAPEAPEVVDDDDEPRRATPGQFVPCGCCEGRAAYNQSSVQDHQTKGDQPFQALLSTQIRIQPPGPQEASDFAPLRGRKVLIFSDSRQMAARLAPTLQTFSLRDTVRSLVPAGLKILGDPELLGNKVTLDCTFAGLMVAAQKHRVRIRPELAVGETMPTVGSGSFGSEVDKEQVEDLLDETCPQNLLSAIVRVIRDNHLGLEALAVASIREADKHKALLSTLPDLPGLATTPEEKAEILRAWLRCWVRKPGIWFKGMPGDWAQNEVKGHAGKFTAMDIIFRIKGTRPIFENKWLPILLQKFTKVFEDGSQRLLARNLTLEFSGEWQRCETCRSVHRPITHVRKCIDCGSESVQSFDPDRDKVFEARKGFYRKPVTAAMGDEAQSPFSLIAAEHTAQLNAAQPDDAFSQAEAHEIRFQDINLAWRGTDRPEPAIDVLSSTTTMEVGIDIGALSGVALRNMPPGRANYQQRAGRAGRRGNAVATVVAFGSVDSHDDHYFVKPDEMITGPVTDPRLTLENVDIARRHVRAFIIQRYSEDRIPGVDPLTNANLFSVLGKVDEFRGGGVLNRNDFAAWLQESKGELEKALDRWLPSELTPEDRALLIATHGDDVLDNVEDAIDWTGDATADDEGPTLPVEVLTLEENEKDPEEVAEVPSADDELADPGSDKLLDRLLYRGKLPRYAFPTDVASFHVFDPNSTSYKAKTLFAPSQGLNIALSQYAPNKQIWIKNKQYTSKAIYSPFEEERKKAWRGRRLYYECDVCHHAKTMDYDRERRNQTIACEACETEGSFGPAVSWIRPPGFAHPFSMVATSQPDEKSETAYATRAKLVMSTPGDAAGWVAVNDRVRAFPTRRNLLVSNTGPGEDGYVYCTACGRIEAEKDQDENLGQPHKPPYPDSEEELCPGNRIARHVVLGTDFIADICLFSIRLEMPFQLRPGNTETETALRTVCEAIAKAASKLLQIETGEILAEYRPALTPAGAHGKEVEIFLYDTLAGGAGFSPQLAKRAGELFEATLAILSDCPECCDASCYRCLRSFKNKFDHPLLDRQLAEQLLRHALGGDIPDYSPKRVAISLKVLFSDLRRQLSDRFTFDRDVERLVAGNKVSVPILATNKQTGAEHWIALASPIAMKIPTDRALRELPYAQSEPVICVNDLFVRRNLPAAIRMVEERIG</sequence>
<dbReference type="Pfam" id="PF09369">
    <property type="entry name" value="MZB"/>
    <property type="match status" value="1"/>
</dbReference>
<dbReference type="PANTHER" id="PTHR47957">
    <property type="entry name" value="ATP-DEPENDENT HELICASE HRQ1"/>
    <property type="match status" value="1"/>
</dbReference>
<dbReference type="PROSITE" id="PS51194">
    <property type="entry name" value="HELICASE_CTER"/>
    <property type="match status" value="1"/>
</dbReference>
<keyword evidence="6" id="KW-0378">Hydrolase</keyword>
<gene>
    <name evidence="6" type="ORF">mvi_00500</name>
</gene>
<feature type="region of interest" description="Disordered" evidence="3">
    <location>
        <begin position="1523"/>
        <end position="1542"/>
    </location>
</feature>
<dbReference type="EMBL" id="AP024145">
    <property type="protein sequence ID" value="BCM81589.1"/>
    <property type="molecule type" value="Genomic_DNA"/>
</dbReference>
<dbReference type="GO" id="GO:0043138">
    <property type="term" value="F:3'-5' DNA helicase activity"/>
    <property type="evidence" value="ECO:0007669"/>
    <property type="project" value="TreeGrafter"/>
</dbReference>
<dbReference type="SMART" id="SM00487">
    <property type="entry name" value="DEXDc"/>
    <property type="match status" value="1"/>
</dbReference>
<evidence type="ECO:0000256" key="2">
    <source>
        <dbReference type="ARBA" id="ARBA00022840"/>
    </source>
</evidence>
<dbReference type="GO" id="GO:0003676">
    <property type="term" value="F:nucleic acid binding"/>
    <property type="evidence" value="ECO:0007669"/>
    <property type="project" value="InterPro"/>
</dbReference>
<dbReference type="KEGG" id="mind:mvi_00500"/>
<dbReference type="InterPro" id="IPR014001">
    <property type="entry name" value="Helicase_ATP-bd"/>
</dbReference>
<dbReference type="InterPro" id="IPR027417">
    <property type="entry name" value="P-loop_NTPase"/>
</dbReference>
<dbReference type="GO" id="GO:0006289">
    <property type="term" value="P:nucleotide-excision repair"/>
    <property type="evidence" value="ECO:0007669"/>
    <property type="project" value="TreeGrafter"/>
</dbReference>
<dbReference type="SMART" id="SM00490">
    <property type="entry name" value="HELICc"/>
    <property type="match status" value="1"/>
</dbReference>